<evidence type="ECO:0000313" key="1">
    <source>
        <dbReference type="EMBL" id="ATS18619.1"/>
    </source>
</evidence>
<dbReference type="RefSeq" id="WP_099798962.1">
    <property type="nucleotide sequence ID" value="NZ_CP018092.1"/>
</dbReference>
<dbReference type="EMBL" id="CP018092">
    <property type="protein sequence ID" value="ATS18619.1"/>
    <property type="molecule type" value="Genomic_DNA"/>
</dbReference>
<dbReference type="Proteomes" id="UP000231057">
    <property type="component" value="Chromosome"/>
</dbReference>
<accession>A0A2D2Q2G6</accession>
<gene>
    <name evidence="1" type="ORF">BRW62_07480</name>
</gene>
<name>A0A2D2Q2G6_PARLV</name>
<dbReference type="KEGG" id="slw:BRW62_07480"/>
<dbReference type="OrthoDB" id="487334at2"/>
<evidence type="ECO:0000313" key="2">
    <source>
        <dbReference type="Proteomes" id="UP000231057"/>
    </source>
</evidence>
<organism evidence="1 2">
    <name type="scientific">Parathermosynechococcus lividus PCC 6715</name>
    <dbReference type="NCBI Taxonomy" id="1917166"/>
    <lineage>
        <taxon>Bacteria</taxon>
        <taxon>Bacillati</taxon>
        <taxon>Cyanobacteriota</taxon>
        <taxon>Cyanophyceae</taxon>
        <taxon>Acaryochloridales</taxon>
        <taxon>Thermosynechococcaceae</taxon>
        <taxon>Parathermosynechococcus</taxon>
    </lineage>
</organism>
<sequence length="90" mass="10411">MTTLPSANTPLYNHALPQLEEWLRQKGCVQNDTDIHCWDIDYPQWSAQICLDIEELQVVYHDRLEGTTIQRSFKYSLARSDVEDAIFAGP</sequence>
<protein>
    <recommendedName>
        <fullName evidence="3">DUF3143 domain-containing protein</fullName>
    </recommendedName>
</protein>
<dbReference type="AlphaFoldDB" id="A0A2D2Q2G6"/>
<evidence type="ECO:0008006" key="3">
    <source>
        <dbReference type="Google" id="ProtNLM"/>
    </source>
</evidence>
<keyword evidence="2" id="KW-1185">Reference proteome</keyword>
<dbReference type="PANTHER" id="PTHR35765">
    <property type="entry name" value="OS05G0569200 PROTEIN"/>
    <property type="match status" value="1"/>
</dbReference>
<reference evidence="2" key="2">
    <citation type="journal article" date="2022" name="Front. Microbiol.">
        <title>Comparative Genomic Analysis Revealed Distinct Molecular Components and Organization of CO2-Concentrating Mechanism in Thermophilic Cyanobacteria.</title>
        <authorList>
            <person name="Tang J."/>
            <person name="Zhou H."/>
            <person name="Yao D."/>
            <person name="Riaz S."/>
            <person name="You D."/>
            <person name="Klepacz-Smolka A."/>
            <person name="Daroch M."/>
        </authorList>
    </citation>
    <scope>NUCLEOTIDE SEQUENCE [LARGE SCALE GENOMIC DNA]</scope>
    <source>
        <strain evidence="2">PCC 6715</strain>
    </source>
</reference>
<dbReference type="InterPro" id="IPR021489">
    <property type="entry name" value="DUF3143"/>
</dbReference>
<proteinExistence type="predicted"/>
<reference evidence="1 2" key="1">
    <citation type="submission" date="2016-11" db="EMBL/GenBank/DDBJ databases">
        <title>Complete genome sequence of thermophilic cyanobacteria strain Synechococcus sp. PCC6715.</title>
        <authorList>
            <person name="Tang J."/>
            <person name="Daroch M."/>
            <person name="Liang Y."/>
            <person name="Jiang D."/>
            <person name="Shah M."/>
        </authorList>
    </citation>
    <scope>NUCLEOTIDE SEQUENCE [LARGE SCALE GENOMIC DNA]</scope>
    <source>
        <strain evidence="1 2">PCC 6715</strain>
    </source>
</reference>
<dbReference type="Pfam" id="PF11341">
    <property type="entry name" value="DUF3143"/>
    <property type="match status" value="1"/>
</dbReference>
<dbReference type="PANTHER" id="PTHR35765:SF2">
    <property type="entry name" value="OS05G0569200 PROTEIN"/>
    <property type="match status" value="1"/>
</dbReference>